<dbReference type="InterPro" id="IPR000477">
    <property type="entry name" value="RT_dom"/>
</dbReference>
<dbReference type="AlphaFoldDB" id="A0A7I4Z338"/>
<dbReference type="PANTHER" id="PTHR47331:SF1">
    <property type="entry name" value="GAG-LIKE PROTEIN"/>
    <property type="match status" value="1"/>
</dbReference>
<dbReference type="Gene3D" id="3.30.70.270">
    <property type="match status" value="1"/>
</dbReference>
<protein>
    <submittedName>
        <fullName evidence="3">Integrase catalytic domain-containing protein</fullName>
    </submittedName>
</protein>
<dbReference type="SUPFAM" id="SSF56672">
    <property type="entry name" value="DNA/RNA polymerases"/>
    <property type="match status" value="1"/>
</dbReference>
<dbReference type="InterPro" id="IPR043502">
    <property type="entry name" value="DNA/RNA_pol_sf"/>
</dbReference>
<accession>A0A7I4Z338</accession>
<proteinExistence type="predicted"/>
<dbReference type="Pfam" id="PF05380">
    <property type="entry name" value="Peptidase_A17"/>
    <property type="match status" value="1"/>
</dbReference>
<keyword evidence="2" id="KW-1185">Reference proteome</keyword>
<feature type="domain" description="Reverse transcriptase" evidence="1">
    <location>
        <begin position="141"/>
        <end position="255"/>
    </location>
</feature>
<evidence type="ECO:0000313" key="2">
    <source>
        <dbReference type="Proteomes" id="UP000025227"/>
    </source>
</evidence>
<reference evidence="3" key="1">
    <citation type="submission" date="2020-12" db="UniProtKB">
        <authorList>
            <consortium name="WormBaseParasite"/>
        </authorList>
    </citation>
    <scope>IDENTIFICATION</scope>
    <source>
        <strain evidence="3">MHco3</strain>
    </source>
</reference>
<dbReference type="PANTHER" id="PTHR47331">
    <property type="entry name" value="PHD-TYPE DOMAIN-CONTAINING PROTEIN"/>
    <property type="match status" value="1"/>
</dbReference>
<evidence type="ECO:0000313" key="3">
    <source>
        <dbReference type="WBParaSite" id="HCON_00173560-00001"/>
    </source>
</evidence>
<dbReference type="Pfam" id="PF00078">
    <property type="entry name" value="RVT_1"/>
    <property type="match status" value="1"/>
</dbReference>
<dbReference type="Proteomes" id="UP000025227">
    <property type="component" value="Unplaced"/>
</dbReference>
<dbReference type="InterPro" id="IPR043128">
    <property type="entry name" value="Rev_trsase/Diguanyl_cyclase"/>
</dbReference>
<dbReference type="OMA" id="NEERTYY"/>
<dbReference type="InterPro" id="IPR008042">
    <property type="entry name" value="Retrotrans_Pao"/>
</dbReference>
<dbReference type="Gene3D" id="3.10.10.10">
    <property type="entry name" value="HIV Type 1 Reverse Transcriptase, subunit A, domain 1"/>
    <property type="match status" value="1"/>
</dbReference>
<organism evidence="2 3">
    <name type="scientific">Haemonchus contortus</name>
    <name type="common">Barber pole worm</name>
    <dbReference type="NCBI Taxonomy" id="6289"/>
    <lineage>
        <taxon>Eukaryota</taxon>
        <taxon>Metazoa</taxon>
        <taxon>Ecdysozoa</taxon>
        <taxon>Nematoda</taxon>
        <taxon>Chromadorea</taxon>
        <taxon>Rhabditida</taxon>
        <taxon>Rhabditina</taxon>
        <taxon>Rhabditomorpha</taxon>
        <taxon>Strongyloidea</taxon>
        <taxon>Trichostrongylidae</taxon>
        <taxon>Haemonchus</taxon>
    </lineage>
</organism>
<sequence length="392" mass="44739">MEDYRETISIENGTITAGFPSTDEVKNLKVNFSVTYRRLQSLLRTLNGDEEKLKLYNDTLTTYLQEGVIEEAKNFSHGVATFYLPHRHVWSPSKSTKLRIVFDASSHAKGEYCLNDVIFEGHSLAPLIHEVVLQFRTHLNTMVADIQKAFLQIRLPKEHRHVTRFLWVKNPSLPLTGDNLRYFHFCRVAFGINASPAILNQSILKQIEQSQSDIASELPNSLYVDNVLLEGRTAEELLKKYTESKRLFSSIGMNLRDYLSNSVTVNKNIAECDRAASTKIKVGMQWNAIEDTITLRCTEKQANKSFKRTVLSQINGYCYDPLGLLSPLMVPAKIFLRDLHKQKYGWDDVLSEKDQNTWRSITSNVIGFEVNLPRMVAEKNGTSSHHNVNIRG</sequence>
<dbReference type="OrthoDB" id="5920525at2759"/>
<dbReference type="WBParaSite" id="HCON_00173560-00001">
    <property type="protein sequence ID" value="HCON_00173560-00001"/>
    <property type="gene ID" value="HCON_00173560"/>
</dbReference>
<evidence type="ECO:0000259" key="1">
    <source>
        <dbReference type="Pfam" id="PF00078"/>
    </source>
</evidence>
<name>A0A7I4Z338_HAECO</name>